<feature type="domain" description="Photolyase/cryptochrome alpha/beta" evidence="2">
    <location>
        <begin position="68"/>
        <end position="205"/>
    </location>
</feature>
<dbReference type="InterPro" id="IPR002081">
    <property type="entry name" value="Cryptochrome/DNA_photolyase_1"/>
</dbReference>
<dbReference type="GO" id="GO:0071949">
    <property type="term" value="F:FAD binding"/>
    <property type="evidence" value="ECO:0007669"/>
    <property type="project" value="TreeGrafter"/>
</dbReference>
<dbReference type="EMBL" id="VICG01000002">
    <property type="protein sequence ID" value="KAA8574703.1"/>
    <property type="molecule type" value="Genomic_DNA"/>
</dbReference>
<feature type="compositionally biased region" description="Low complexity" evidence="1">
    <location>
        <begin position="1"/>
        <end position="16"/>
    </location>
</feature>
<dbReference type="GO" id="GO:0032922">
    <property type="term" value="P:circadian regulation of gene expression"/>
    <property type="evidence" value="ECO:0007669"/>
    <property type="project" value="TreeGrafter"/>
</dbReference>
<protein>
    <recommendedName>
        <fullName evidence="2">Photolyase/cryptochrome alpha/beta domain-containing protein</fullName>
    </recommendedName>
</protein>
<proteinExistence type="predicted"/>
<dbReference type="VEuPathDB" id="FungiDB:MFRU_030g01000"/>
<dbReference type="PANTHER" id="PTHR11455:SF18">
    <property type="entry name" value="SI:CH1073-390K14.1"/>
    <property type="match status" value="1"/>
</dbReference>
<feature type="compositionally biased region" description="Basic and acidic residues" evidence="1">
    <location>
        <begin position="17"/>
        <end position="27"/>
    </location>
</feature>
<evidence type="ECO:0000313" key="3">
    <source>
        <dbReference type="EMBL" id="KAA8574703.1"/>
    </source>
</evidence>
<dbReference type="AlphaFoldDB" id="A0A5M9K1P8"/>
<dbReference type="GO" id="GO:0003677">
    <property type="term" value="F:DNA binding"/>
    <property type="evidence" value="ECO:0007669"/>
    <property type="project" value="TreeGrafter"/>
</dbReference>
<dbReference type="Pfam" id="PF00875">
    <property type="entry name" value="DNA_photolyase"/>
    <property type="match status" value="1"/>
</dbReference>
<evidence type="ECO:0000259" key="2">
    <source>
        <dbReference type="PROSITE" id="PS51645"/>
    </source>
</evidence>
<evidence type="ECO:0000313" key="4">
    <source>
        <dbReference type="Proteomes" id="UP000322873"/>
    </source>
</evidence>
<feature type="region of interest" description="Disordered" evidence="1">
    <location>
        <begin position="1"/>
        <end position="64"/>
    </location>
</feature>
<gene>
    <name evidence="3" type="ORF">EYC84_003953</name>
</gene>
<dbReference type="PANTHER" id="PTHR11455">
    <property type="entry name" value="CRYPTOCHROME"/>
    <property type="match status" value="1"/>
</dbReference>
<dbReference type="GO" id="GO:0005634">
    <property type="term" value="C:nucleus"/>
    <property type="evidence" value="ECO:0007669"/>
    <property type="project" value="TreeGrafter"/>
</dbReference>
<accession>A0A5M9K1P8</accession>
<organism evidence="3 4">
    <name type="scientific">Monilinia fructicola</name>
    <name type="common">Brown rot fungus</name>
    <name type="synonym">Ciboria fructicola</name>
    <dbReference type="NCBI Taxonomy" id="38448"/>
    <lineage>
        <taxon>Eukaryota</taxon>
        <taxon>Fungi</taxon>
        <taxon>Dikarya</taxon>
        <taxon>Ascomycota</taxon>
        <taxon>Pezizomycotina</taxon>
        <taxon>Leotiomycetes</taxon>
        <taxon>Helotiales</taxon>
        <taxon>Sclerotiniaceae</taxon>
        <taxon>Monilinia</taxon>
    </lineage>
</organism>
<dbReference type="Gene3D" id="3.40.50.620">
    <property type="entry name" value="HUPs"/>
    <property type="match status" value="1"/>
</dbReference>
<reference evidence="3 4" key="1">
    <citation type="submission" date="2019-06" db="EMBL/GenBank/DDBJ databases">
        <title>Genome Sequence of the Brown Rot Fungal Pathogen Monilinia fructicola.</title>
        <authorList>
            <person name="De Miccolis Angelini R.M."/>
            <person name="Landi L."/>
            <person name="Abate D."/>
            <person name="Pollastro S."/>
            <person name="Romanazzi G."/>
            <person name="Faretra F."/>
        </authorList>
    </citation>
    <scope>NUCLEOTIDE SEQUENCE [LARGE SCALE GENOMIC DNA]</scope>
    <source>
        <strain evidence="3 4">Mfrc123</strain>
    </source>
</reference>
<dbReference type="GO" id="GO:0043153">
    <property type="term" value="P:entrainment of circadian clock by photoperiod"/>
    <property type="evidence" value="ECO:0007669"/>
    <property type="project" value="TreeGrafter"/>
</dbReference>
<feature type="compositionally biased region" description="Gly residues" evidence="1">
    <location>
        <begin position="55"/>
        <end position="64"/>
    </location>
</feature>
<dbReference type="InterPro" id="IPR006050">
    <property type="entry name" value="DNA_photolyase_N"/>
</dbReference>
<dbReference type="InterPro" id="IPR036155">
    <property type="entry name" value="Crypto/Photolyase_N_sf"/>
</dbReference>
<dbReference type="Proteomes" id="UP000322873">
    <property type="component" value="Unassembled WGS sequence"/>
</dbReference>
<dbReference type="InterPro" id="IPR014729">
    <property type="entry name" value="Rossmann-like_a/b/a_fold"/>
</dbReference>
<name>A0A5M9K1P8_MONFR</name>
<evidence type="ECO:0000256" key="1">
    <source>
        <dbReference type="SAM" id="MobiDB-lite"/>
    </source>
</evidence>
<keyword evidence="4" id="KW-1185">Reference proteome</keyword>
<comment type="caution">
    <text evidence="3">The sequence shown here is derived from an EMBL/GenBank/DDBJ whole genome shotgun (WGS) entry which is preliminary data.</text>
</comment>
<dbReference type="PROSITE" id="PS51645">
    <property type="entry name" value="PHR_CRY_ALPHA_BETA"/>
    <property type="match status" value="1"/>
</dbReference>
<dbReference type="GO" id="GO:0005737">
    <property type="term" value="C:cytoplasm"/>
    <property type="evidence" value="ECO:0007669"/>
    <property type="project" value="TreeGrafter"/>
</dbReference>
<dbReference type="SUPFAM" id="SSF52425">
    <property type="entry name" value="Cryptochrome/photolyase, N-terminal domain"/>
    <property type="match status" value="1"/>
</dbReference>
<sequence>MATRSAVAKAAKAAAAGEKDGKGKGNGKEGGAGPADGEGKSLDCATHRGSAFGAPGHGGAEEGGGGGGMCGSLVQMRFEDTDNKALFLASEKAKKKGVPLVTLFVVSPQDWEAHLTAPVRVDFILRTLAVLKADLAKLDIPLHVEVVEKRRDVLGRISTLLGEWGAKHLFANVEYEVDELRREAKMVRDFVEGGVAVDVVHDTCVVNPGELVSGQGKPYAVYSPWFRSWVAHLHENGHLLDLFAAPGANPSSAREKIRSLV</sequence>
<dbReference type="GO" id="GO:0003904">
    <property type="term" value="F:deoxyribodipyrimidine photo-lyase activity"/>
    <property type="evidence" value="ECO:0007669"/>
    <property type="project" value="TreeGrafter"/>
</dbReference>